<dbReference type="Pfam" id="PF12496">
    <property type="entry name" value="BNIP2"/>
    <property type="match status" value="1"/>
</dbReference>
<keyword evidence="4" id="KW-1185">Reference proteome</keyword>
<accession>A0A913X7C6</accession>
<dbReference type="Proteomes" id="UP000887567">
    <property type="component" value="Unplaced"/>
</dbReference>
<feature type="compositionally biased region" description="Polar residues" evidence="1">
    <location>
        <begin position="1"/>
        <end position="18"/>
    </location>
</feature>
<dbReference type="CDD" id="cd00170">
    <property type="entry name" value="SEC14"/>
    <property type="match status" value="1"/>
</dbReference>
<evidence type="ECO:0000256" key="1">
    <source>
        <dbReference type="SAM" id="MobiDB-lite"/>
    </source>
</evidence>
<feature type="compositionally biased region" description="Acidic residues" evidence="1">
    <location>
        <begin position="74"/>
        <end position="88"/>
    </location>
</feature>
<reference evidence="3" key="1">
    <citation type="submission" date="2022-11" db="UniProtKB">
        <authorList>
            <consortium name="EnsemblMetazoa"/>
        </authorList>
    </citation>
    <scope>IDENTIFICATION</scope>
</reference>
<dbReference type="KEGG" id="epa:110238634"/>
<feature type="compositionally biased region" description="Polar residues" evidence="1">
    <location>
        <begin position="109"/>
        <end position="128"/>
    </location>
</feature>
<feature type="compositionally biased region" description="Acidic residues" evidence="1">
    <location>
        <begin position="131"/>
        <end position="156"/>
    </location>
</feature>
<dbReference type="Pfam" id="PF13716">
    <property type="entry name" value="CRAL_TRIO_2"/>
    <property type="match status" value="1"/>
</dbReference>
<evidence type="ECO:0000313" key="4">
    <source>
        <dbReference type="Proteomes" id="UP000887567"/>
    </source>
</evidence>
<feature type="region of interest" description="Disordered" evidence="1">
    <location>
        <begin position="103"/>
        <end position="158"/>
    </location>
</feature>
<dbReference type="Gene3D" id="3.40.525.10">
    <property type="entry name" value="CRAL-TRIO lipid binding domain"/>
    <property type="match status" value="1"/>
</dbReference>
<feature type="region of interest" description="Disordered" evidence="1">
    <location>
        <begin position="1"/>
        <end position="88"/>
    </location>
</feature>
<feature type="region of interest" description="Disordered" evidence="1">
    <location>
        <begin position="386"/>
        <end position="476"/>
    </location>
</feature>
<feature type="region of interest" description="Disordered" evidence="1">
    <location>
        <begin position="552"/>
        <end position="585"/>
    </location>
</feature>
<dbReference type="EnsemblMetazoa" id="XM_021044323.2">
    <property type="protein sequence ID" value="XP_020899982.1"/>
    <property type="gene ID" value="LOC110238634"/>
</dbReference>
<evidence type="ECO:0000259" key="2">
    <source>
        <dbReference type="PROSITE" id="PS50191"/>
    </source>
</evidence>
<dbReference type="InterPro" id="IPR036865">
    <property type="entry name" value="CRAL-TRIO_dom_sf"/>
</dbReference>
<protein>
    <recommendedName>
        <fullName evidence="2">CRAL-TRIO domain-containing protein</fullName>
    </recommendedName>
</protein>
<dbReference type="RefSeq" id="XP_020899982.1">
    <property type="nucleotide sequence ID" value="XM_021044323.2"/>
</dbReference>
<dbReference type="PROSITE" id="PS50191">
    <property type="entry name" value="CRAL_TRIO"/>
    <property type="match status" value="1"/>
</dbReference>
<dbReference type="OrthoDB" id="19923at2759"/>
<dbReference type="InterPro" id="IPR022181">
    <property type="entry name" value="Bcl2-/adenovirus-E1B"/>
</dbReference>
<feature type="domain" description="CRAL-TRIO" evidence="2">
    <location>
        <begin position="667"/>
        <end position="829"/>
    </location>
</feature>
<dbReference type="GeneID" id="110238634"/>
<name>A0A913X7C6_EXADI</name>
<feature type="compositionally biased region" description="Polar residues" evidence="1">
    <location>
        <begin position="429"/>
        <end position="439"/>
    </location>
</feature>
<feature type="compositionally biased region" description="Acidic residues" evidence="1">
    <location>
        <begin position="387"/>
        <end position="399"/>
    </location>
</feature>
<dbReference type="OMA" id="REVYNTE"/>
<evidence type="ECO:0000313" key="3">
    <source>
        <dbReference type="EnsemblMetazoa" id="XP_020899982.1"/>
    </source>
</evidence>
<dbReference type="SUPFAM" id="SSF52087">
    <property type="entry name" value="CRAL/TRIO domain"/>
    <property type="match status" value="1"/>
</dbReference>
<feature type="compositionally biased region" description="Basic and acidic residues" evidence="1">
    <location>
        <begin position="26"/>
        <end position="37"/>
    </location>
</feature>
<sequence length="834" mass="95394">MERQPQTSLINQSENSMGDSEEGDITEVRIQIDKETSIRQLEMDQASKISPNKITADESANGDSSQPKGIVMVDADEENDDDDEEDFDDCIDIRDNANDEDQFAFEDNNGVNGVPRNTSENFPGNSLTVEIGEDNNDAQVDADDAGEENGEHEEEGAAAANRVTFADEDQLSDCHYDHHHIEDHFQRTHSESYEDDEDYQHGEKSLDVLLLEEICEEAASMTIKEALIHSLKPNVRAGLATAHLRLSESEILNLEGYCEDFVGGLIKDLLRRTSILQNDKDEAQNNANQTTVQATTIKITAKQLSAMDLKQLKVYCDHFVHNVIAESIIDSSMIVAKQQDQADQVKDILHVFQESDELQEYFTSLTTDIVRTALINVVSKEHLEEAIQSEETDPLESEFDTLQSSEHTSLSGEFESHGEEGFDFDDNHSFSFPDSQVQQKHQEPSPREVYNTESSQKSRSKRRKLPQQPGDTPLEFDMDWVEGALHDIGVTEGDRRHKIVMKELDFDDRVNARGNEVLAPVFLAIAEENEDDNDFQGMRRKTQSIEDLCGLIEEDHEPPRKRSSSLNQAKPKRKHHPKQPPPSFKEYIQNDVKSALQDDLKPAIQEDLEERPPSPDENVAVQAELERQQPKSLEVTKTIQDKVYHAYDDEQFRWHTIRVNNREKVLDLRLIEPYMKVITHGGVHIPSRAVIVVVAACYLPDKSKRNYDFLMEQLFFYLISTLELLATADEYFLVYLNGGTTQANMPALPWMKRFYQHIEGGLKQQMIKMFIVHPNFWLKTVVRFARAFVGTTFWSKLEFMKSLDDLSKHIPTEFMYIPDEVIRCDPKYKRLHNL</sequence>
<proteinExistence type="predicted"/>
<dbReference type="AlphaFoldDB" id="A0A913X7C6"/>
<organism evidence="3 4">
    <name type="scientific">Exaiptasia diaphana</name>
    <name type="common">Tropical sea anemone</name>
    <name type="synonym">Aiptasia pulchella</name>
    <dbReference type="NCBI Taxonomy" id="2652724"/>
    <lineage>
        <taxon>Eukaryota</taxon>
        <taxon>Metazoa</taxon>
        <taxon>Cnidaria</taxon>
        <taxon>Anthozoa</taxon>
        <taxon>Hexacorallia</taxon>
        <taxon>Actiniaria</taxon>
        <taxon>Aiptasiidae</taxon>
        <taxon>Exaiptasia</taxon>
    </lineage>
</organism>
<dbReference type="InterPro" id="IPR001251">
    <property type="entry name" value="CRAL-TRIO_dom"/>
</dbReference>
<feature type="compositionally biased region" description="Basic and acidic residues" evidence="1">
    <location>
        <begin position="414"/>
        <end position="428"/>
    </location>
</feature>